<dbReference type="InterPro" id="IPR000792">
    <property type="entry name" value="Tscrpt_reg_LuxR_C"/>
</dbReference>
<feature type="domain" description="HTH luxR-type" evidence="4">
    <location>
        <begin position="167"/>
        <end position="232"/>
    </location>
</feature>
<dbReference type="Gene3D" id="1.10.10.10">
    <property type="entry name" value="Winged helix-like DNA-binding domain superfamily/Winged helix DNA-binding domain"/>
    <property type="match status" value="1"/>
</dbReference>
<keyword evidence="2" id="KW-0238">DNA-binding</keyword>
<dbReference type="PANTHER" id="PTHR44688">
    <property type="entry name" value="DNA-BINDING TRANSCRIPTIONAL ACTIVATOR DEVR_DOSR"/>
    <property type="match status" value="1"/>
</dbReference>
<dbReference type="InterPro" id="IPR036388">
    <property type="entry name" value="WH-like_DNA-bd_sf"/>
</dbReference>
<dbReference type="RefSeq" id="WP_270898342.1">
    <property type="nucleotide sequence ID" value="NZ_JBHSPF010000022.1"/>
</dbReference>
<evidence type="ECO:0000313" key="5">
    <source>
        <dbReference type="EMBL" id="MFC5628465.1"/>
    </source>
</evidence>
<organism evidence="5 6">
    <name type="scientific">Aliibacillus thermotolerans</name>
    <dbReference type="NCBI Taxonomy" id="1834418"/>
    <lineage>
        <taxon>Bacteria</taxon>
        <taxon>Bacillati</taxon>
        <taxon>Bacillota</taxon>
        <taxon>Bacilli</taxon>
        <taxon>Bacillales</taxon>
        <taxon>Bacillaceae</taxon>
        <taxon>Aliibacillus</taxon>
    </lineage>
</organism>
<evidence type="ECO:0000313" key="6">
    <source>
        <dbReference type="Proteomes" id="UP001596143"/>
    </source>
</evidence>
<accession>A0ABW0U869</accession>
<evidence type="ECO:0000256" key="2">
    <source>
        <dbReference type="ARBA" id="ARBA00023125"/>
    </source>
</evidence>
<dbReference type="InterPro" id="IPR016032">
    <property type="entry name" value="Sig_transdc_resp-reg_C-effctor"/>
</dbReference>
<name>A0ABW0U869_9BACI</name>
<dbReference type="Proteomes" id="UP001596143">
    <property type="component" value="Unassembled WGS sequence"/>
</dbReference>
<keyword evidence="6" id="KW-1185">Reference proteome</keyword>
<gene>
    <name evidence="5" type="ORF">ACFPTR_06075</name>
</gene>
<keyword evidence="3" id="KW-0804">Transcription</keyword>
<evidence type="ECO:0000256" key="1">
    <source>
        <dbReference type="ARBA" id="ARBA00023015"/>
    </source>
</evidence>
<dbReference type="PANTHER" id="PTHR44688:SF25">
    <property type="entry name" value="HTH LUXR-TYPE DOMAIN-CONTAINING PROTEIN"/>
    <property type="match status" value="1"/>
</dbReference>
<dbReference type="PRINTS" id="PR00038">
    <property type="entry name" value="HTHLUXR"/>
</dbReference>
<dbReference type="SMART" id="SM00421">
    <property type="entry name" value="HTH_LUXR"/>
    <property type="match status" value="1"/>
</dbReference>
<dbReference type="EMBL" id="JBHSPF010000022">
    <property type="protein sequence ID" value="MFC5628465.1"/>
    <property type="molecule type" value="Genomic_DNA"/>
</dbReference>
<keyword evidence="1" id="KW-0805">Transcription regulation</keyword>
<dbReference type="Pfam" id="PF00196">
    <property type="entry name" value="GerE"/>
    <property type="match status" value="1"/>
</dbReference>
<dbReference type="SUPFAM" id="SSF46894">
    <property type="entry name" value="C-terminal effector domain of the bipartite response regulators"/>
    <property type="match status" value="1"/>
</dbReference>
<evidence type="ECO:0000256" key="3">
    <source>
        <dbReference type="ARBA" id="ARBA00023163"/>
    </source>
</evidence>
<protein>
    <submittedName>
        <fullName evidence="5">Response regulator transcription factor</fullName>
    </submittedName>
</protein>
<evidence type="ECO:0000259" key="4">
    <source>
        <dbReference type="PROSITE" id="PS50043"/>
    </source>
</evidence>
<dbReference type="PROSITE" id="PS50043">
    <property type="entry name" value="HTH_LUXR_2"/>
    <property type="match status" value="1"/>
</dbReference>
<sequence length="240" mass="27898">MQTKVHKKSKLHQRMLLFDVGEMGAPIKETTDDAARPVIANITRDHLPALKSEENEEGANIIYYLSCKKEALLDSLGCIKGVKHCKIVVNLPCRYVSILPKVLQQQVSFIIAADRKKDSWLHHWNQAMAYSMYLDPCFHSCILYHYRHLHENQETRRKIRRTLQLKEKEAKNILSEAELRIFKLILEGKSNRKIAEECYLAIPTVNNHVSQITKKMQANDRTHTIKRAFELGWLHIAKEC</sequence>
<comment type="caution">
    <text evidence="5">The sequence shown here is derived from an EMBL/GenBank/DDBJ whole genome shotgun (WGS) entry which is preliminary data.</text>
</comment>
<reference evidence="6" key="1">
    <citation type="journal article" date="2019" name="Int. J. Syst. Evol. Microbiol.">
        <title>The Global Catalogue of Microorganisms (GCM) 10K type strain sequencing project: providing services to taxonomists for standard genome sequencing and annotation.</title>
        <authorList>
            <consortium name="The Broad Institute Genomics Platform"/>
            <consortium name="The Broad Institute Genome Sequencing Center for Infectious Disease"/>
            <person name="Wu L."/>
            <person name="Ma J."/>
        </authorList>
    </citation>
    <scope>NUCLEOTIDE SEQUENCE [LARGE SCALE GENOMIC DNA]</scope>
    <source>
        <strain evidence="6">CGMCC 1.15790</strain>
    </source>
</reference>
<proteinExistence type="predicted"/>